<accession>A0AAW0SM26</accession>
<feature type="compositionally biased region" description="Low complexity" evidence="1">
    <location>
        <begin position="775"/>
        <end position="791"/>
    </location>
</feature>
<keyword evidence="3" id="KW-1185">Reference proteome</keyword>
<feature type="compositionally biased region" description="Polar residues" evidence="1">
    <location>
        <begin position="698"/>
        <end position="709"/>
    </location>
</feature>
<evidence type="ECO:0000313" key="2">
    <source>
        <dbReference type="EMBL" id="KAK8376408.1"/>
    </source>
</evidence>
<gene>
    <name evidence="2" type="ORF">O3P69_009804</name>
</gene>
<protein>
    <submittedName>
        <fullName evidence="2">Uncharacterized protein</fullName>
    </submittedName>
</protein>
<feature type="compositionally biased region" description="Basic and acidic residues" evidence="1">
    <location>
        <begin position="381"/>
        <end position="401"/>
    </location>
</feature>
<feature type="region of interest" description="Disordered" evidence="1">
    <location>
        <begin position="301"/>
        <end position="514"/>
    </location>
</feature>
<evidence type="ECO:0000313" key="3">
    <source>
        <dbReference type="Proteomes" id="UP001487740"/>
    </source>
</evidence>
<name>A0AAW0SM26_SCYPA</name>
<feature type="compositionally biased region" description="Polar residues" evidence="1">
    <location>
        <begin position="90"/>
        <end position="100"/>
    </location>
</feature>
<feature type="region of interest" description="Disordered" evidence="1">
    <location>
        <begin position="173"/>
        <end position="238"/>
    </location>
</feature>
<evidence type="ECO:0000256" key="1">
    <source>
        <dbReference type="SAM" id="MobiDB-lite"/>
    </source>
</evidence>
<feature type="compositionally biased region" description="Basic and acidic residues" evidence="1">
    <location>
        <begin position="79"/>
        <end position="89"/>
    </location>
</feature>
<feature type="compositionally biased region" description="Polar residues" evidence="1">
    <location>
        <begin position="764"/>
        <end position="774"/>
    </location>
</feature>
<feature type="compositionally biased region" description="Low complexity" evidence="1">
    <location>
        <begin position="302"/>
        <end position="321"/>
    </location>
</feature>
<sequence>MVVCPCGVMVPSPGGGRARRGPRTPSCFDTSETVTSQPKDMEEPASVEKLTAANNNEQTAGIPRPASRNSKNKGVASKGGEEARLDHSSRTTLALATTESGRYVGTRPLRSNRSPTPTLHRIPLKSAADQKQAGNGRPSKHLPAVRTSPASPQDPQAAPAHLRDMNRAKVPLAVPRKSSLTQRLNELNVTNQRRLLKQDLSPQKKQLRSASPPSPPLAHHNSPLYQNIVPSTPTTSTSQEVVYENLKPYARTGAKGILEEVSAPTLPATPEPEGTTVWLSESWKYNTIKKAPDFNIFEISDAESSTSRASTSRGSSLSPARGRARNTASPGASDAASSTSRGSSSSPRRDKKKLHSRRHAPRGDRKRGHHPQGAGSPAGVHEAKAPRAGEKDATNPTEHKGSRGPAGIPGDVPAHKAACQSDAGDGASRASRRLSKALSHNTVSDSSDNEERSVRRGSPRGPRPPPGVPTAHGKEGLAGELDAAGKLMRKAPSSTPSESSDYDPVSLSTGSSWQDLTQDLISDSSDGEGGTWLSQWVQEARSRARASLGSEQGVWAGIGAGAGVAWPGRLDHGDPPPSPRLPLTPPATLSRLRKTHGCPGGVTAGFRKQDVAGTLSRASQALRGEEGGVPRQPGHAQPAKHNNHAHPATHNNSKPVRPVHPASPAHSSADPVSPAHQAKHSSPAHTPVTTKTAFPTTNMTSPAHSTNPATVAHTCHPNTPTNTPNTATTATTHAPCATSPAHSDWRGAGTSVAGAAHHHHPQDPSRSLPQQTGYATLPRPHARPAAPAQPLTSSRQDGSGALRQEAPRPLQAPGGAAWRPLSQVIAATQPAAGQAASCPRADSPVLPPLPLGLLQDSPPRRPSPASPESGVDLASVCILSLDVTVDCSREGDAASTFTIADVTEVKATDGDLPQDNTEAAGGPGQASLGRGREDSAAGGCLTASSSSVLFDEKYYEKDDFEPCRDGGGEQRATPENDHDNLVSFLNLQNQGGVPKMADIFHNEEDDFIEVDCNVQPMEALKRPLVYGYGGARSGRLLRGAPLGEKRLSRASIASDYLEMDLVEALLGVAGTPKDTHTSGSCLDLKETYWDHWMARREAVAGDLLHKGKLQGHGVKLPKCDSSKFCYDP</sequence>
<feature type="region of interest" description="Disordered" evidence="1">
    <location>
        <begin position="567"/>
        <end position="589"/>
    </location>
</feature>
<feature type="region of interest" description="Disordered" evidence="1">
    <location>
        <begin position="908"/>
        <end position="937"/>
    </location>
</feature>
<feature type="compositionally biased region" description="Basic residues" evidence="1">
    <location>
        <begin position="349"/>
        <end position="370"/>
    </location>
</feature>
<dbReference type="EMBL" id="JARAKH010000048">
    <property type="protein sequence ID" value="KAK8376408.1"/>
    <property type="molecule type" value="Genomic_DNA"/>
</dbReference>
<feature type="compositionally biased region" description="Low complexity" evidence="1">
    <location>
        <begin position="635"/>
        <end position="652"/>
    </location>
</feature>
<reference evidence="2 3" key="1">
    <citation type="submission" date="2023-03" db="EMBL/GenBank/DDBJ databases">
        <title>High-quality genome of Scylla paramamosain provides insights in environmental adaptation.</title>
        <authorList>
            <person name="Zhang L."/>
        </authorList>
    </citation>
    <scope>NUCLEOTIDE SEQUENCE [LARGE SCALE GENOMIC DNA]</scope>
    <source>
        <strain evidence="2">LZ_2023a</strain>
        <tissue evidence="2">Muscle</tissue>
    </source>
</reference>
<feature type="region of interest" description="Disordered" evidence="1">
    <location>
        <begin position="621"/>
        <end position="815"/>
    </location>
</feature>
<feature type="compositionally biased region" description="Polar residues" evidence="1">
    <location>
        <begin position="27"/>
        <end position="38"/>
    </location>
</feature>
<dbReference type="AlphaFoldDB" id="A0AAW0SM26"/>
<feature type="region of interest" description="Disordered" evidence="1">
    <location>
        <begin position="11"/>
        <end position="159"/>
    </location>
</feature>
<feature type="compositionally biased region" description="Low complexity" evidence="1">
    <location>
        <begin position="148"/>
        <end position="159"/>
    </location>
</feature>
<feature type="compositionally biased region" description="Low complexity" evidence="1">
    <location>
        <begin position="712"/>
        <end position="738"/>
    </location>
</feature>
<feature type="compositionally biased region" description="Polar residues" evidence="1">
    <location>
        <begin position="178"/>
        <end position="193"/>
    </location>
</feature>
<feature type="compositionally biased region" description="Polar residues" evidence="1">
    <location>
        <begin position="228"/>
        <end position="238"/>
    </location>
</feature>
<proteinExistence type="predicted"/>
<feature type="compositionally biased region" description="Low complexity" evidence="1">
    <location>
        <begin position="332"/>
        <end position="346"/>
    </location>
</feature>
<dbReference type="Proteomes" id="UP001487740">
    <property type="component" value="Unassembled WGS sequence"/>
</dbReference>
<feature type="compositionally biased region" description="Low complexity" evidence="1">
    <location>
        <begin position="686"/>
        <end position="697"/>
    </location>
</feature>
<organism evidence="2 3">
    <name type="scientific">Scylla paramamosain</name>
    <name type="common">Mud crab</name>
    <dbReference type="NCBI Taxonomy" id="85552"/>
    <lineage>
        <taxon>Eukaryota</taxon>
        <taxon>Metazoa</taxon>
        <taxon>Ecdysozoa</taxon>
        <taxon>Arthropoda</taxon>
        <taxon>Crustacea</taxon>
        <taxon>Multicrustacea</taxon>
        <taxon>Malacostraca</taxon>
        <taxon>Eumalacostraca</taxon>
        <taxon>Eucarida</taxon>
        <taxon>Decapoda</taxon>
        <taxon>Pleocyemata</taxon>
        <taxon>Brachyura</taxon>
        <taxon>Eubrachyura</taxon>
        <taxon>Portunoidea</taxon>
        <taxon>Portunidae</taxon>
        <taxon>Portuninae</taxon>
        <taxon>Scylla</taxon>
    </lineage>
</organism>
<feature type="region of interest" description="Disordered" evidence="1">
    <location>
        <begin position="835"/>
        <end position="870"/>
    </location>
</feature>
<feature type="compositionally biased region" description="Pro residues" evidence="1">
    <location>
        <begin position="575"/>
        <end position="585"/>
    </location>
</feature>
<comment type="caution">
    <text evidence="2">The sequence shown here is derived from an EMBL/GenBank/DDBJ whole genome shotgun (WGS) entry which is preliminary data.</text>
</comment>